<gene>
    <name evidence="1" type="ORF">ACFFRH_37580</name>
</gene>
<dbReference type="EMBL" id="JBHMBS010000031">
    <property type="protein sequence ID" value="MFB9681222.1"/>
    <property type="molecule type" value="Genomic_DNA"/>
</dbReference>
<comment type="caution">
    <text evidence="1">The sequence shown here is derived from an EMBL/GenBank/DDBJ whole genome shotgun (WGS) entry which is preliminary data.</text>
</comment>
<keyword evidence="2" id="KW-1185">Reference proteome</keyword>
<dbReference type="Proteomes" id="UP001589610">
    <property type="component" value="Unassembled WGS sequence"/>
</dbReference>
<evidence type="ECO:0000313" key="2">
    <source>
        <dbReference type="Proteomes" id="UP001589610"/>
    </source>
</evidence>
<dbReference type="RefSeq" id="WP_344747080.1">
    <property type="nucleotide sequence ID" value="NZ_BAAAWW010000117.1"/>
</dbReference>
<accession>A0ABV5TQ14</accession>
<protein>
    <recommendedName>
        <fullName evidence="3">Head-to-tail adaptor</fullName>
    </recommendedName>
</protein>
<evidence type="ECO:0000313" key="1">
    <source>
        <dbReference type="EMBL" id="MFB9681222.1"/>
    </source>
</evidence>
<proteinExistence type="predicted"/>
<sequence>MASLATLPDAVRLGYTLPAGEEEALLARASARIRRAAGQQISSMTSTVRVRVEDGTAILPGAPITAVTTVTRLAEDGGAAVTGWWWDGRERVHGINVSTSGSLYPHRRWPVDVNITLTHGLVTLPDELVELVCSVAVRLGATADAAGMEAGIRSESIDDYSVTYASDALTTAANLLPGEESALRQILGAPPSAYVVRPR</sequence>
<reference evidence="1 2" key="1">
    <citation type="submission" date="2024-09" db="EMBL/GenBank/DDBJ databases">
        <authorList>
            <person name="Sun Q."/>
            <person name="Mori K."/>
        </authorList>
    </citation>
    <scope>NUCLEOTIDE SEQUENCE [LARGE SCALE GENOMIC DNA]</scope>
    <source>
        <strain evidence="1 2">JCM 3028</strain>
    </source>
</reference>
<evidence type="ECO:0008006" key="3">
    <source>
        <dbReference type="Google" id="ProtNLM"/>
    </source>
</evidence>
<name>A0ABV5TQ14_9ACTN</name>
<organism evidence="1 2">
    <name type="scientific">Streptosporangium vulgare</name>
    <dbReference type="NCBI Taxonomy" id="46190"/>
    <lineage>
        <taxon>Bacteria</taxon>
        <taxon>Bacillati</taxon>
        <taxon>Actinomycetota</taxon>
        <taxon>Actinomycetes</taxon>
        <taxon>Streptosporangiales</taxon>
        <taxon>Streptosporangiaceae</taxon>
        <taxon>Streptosporangium</taxon>
    </lineage>
</organism>